<evidence type="ECO:0000259" key="1">
    <source>
        <dbReference type="Pfam" id="PF01593"/>
    </source>
</evidence>
<dbReference type="RefSeq" id="WP_074764377.1">
    <property type="nucleotide sequence ID" value="NZ_FNWO01000001.1"/>
</dbReference>
<gene>
    <name evidence="2" type="ORF">SAMN04244559_00043</name>
</gene>
<evidence type="ECO:0000313" key="2">
    <source>
        <dbReference type="EMBL" id="SEH24678.1"/>
    </source>
</evidence>
<dbReference type="PRINTS" id="PR00368">
    <property type="entry name" value="FADPNR"/>
</dbReference>
<feature type="domain" description="Amine oxidase" evidence="1">
    <location>
        <begin position="14"/>
        <end position="397"/>
    </location>
</feature>
<dbReference type="PANTHER" id="PTHR42923:SF47">
    <property type="entry name" value="BLR3003 PROTEIN"/>
    <property type="match status" value="1"/>
</dbReference>
<accession>A0A1H6GR19</accession>
<protein>
    <submittedName>
        <fullName evidence="2">NAD-binding domain and a Fe-S cluster-containing protein</fullName>
    </submittedName>
</protein>
<dbReference type="OrthoDB" id="7849608at2"/>
<dbReference type="Pfam" id="PF01593">
    <property type="entry name" value="Amino_oxidase"/>
    <property type="match status" value="1"/>
</dbReference>
<dbReference type="AlphaFoldDB" id="A0A1H6GR19"/>
<dbReference type="SUPFAM" id="SSF51905">
    <property type="entry name" value="FAD/NAD(P)-binding domain"/>
    <property type="match status" value="1"/>
</dbReference>
<reference evidence="3" key="1">
    <citation type="submission" date="2016-10" db="EMBL/GenBank/DDBJ databases">
        <authorList>
            <person name="Varghese N."/>
            <person name="Submissions S."/>
        </authorList>
    </citation>
    <scope>NUCLEOTIDE SEQUENCE [LARGE SCALE GENOMIC DNA]</scope>
    <source>
        <strain evidence="3">DSM 13234</strain>
    </source>
</reference>
<dbReference type="PANTHER" id="PTHR42923">
    <property type="entry name" value="PROTOPORPHYRINOGEN OXIDASE"/>
    <property type="match status" value="1"/>
</dbReference>
<name>A0A1H6GR19_MAGFU</name>
<dbReference type="Gene3D" id="3.50.50.60">
    <property type="entry name" value="FAD/NAD(P)-binding domain"/>
    <property type="match status" value="1"/>
</dbReference>
<dbReference type="InterPro" id="IPR002937">
    <property type="entry name" value="Amino_oxidase"/>
</dbReference>
<organism evidence="2 3">
    <name type="scientific">Magnetospirillum fulvum</name>
    <name type="common">Rhodospirillum fulvum</name>
    <dbReference type="NCBI Taxonomy" id="1082"/>
    <lineage>
        <taxon>Bacteria</taxon>
        <taxon>Pseudomonadati</taxon>
        <taxon>Pseudomonadota</taxon>
        <taxon>Alphaproteobacteria</taxon>
        <taxon>Rhodospirillales</taxon>
        <taxon>Rhodospirillaceae</taxon>
        <taxon>Magnetospirillum</taxon>
    </lineage>
</organism>
<dbReference type="Proteomes" id="UP000182983">
    <property type="component" value="Unassembled WGS sequence"/>
</dbReference>
<keyword evidence="3" id="KW-1185">Reference proteome</keyword>
<proteinExistence type="predicted"/>
<sequence>MSASKRLHVVGAGLAGLAAAVAAARAGIRVCLYESAGHAGGRCRSFHDEKLGRLIDNGSHLLLGANKIALSYARATGGIEAMVPAPPRFDFFDLADQSRWTVSPTRLPAGLGEILLALGLPWTGSEASVADRLGQSRGYARFWRPLCEAILNTTPEESSARMFSWTMRRALLGGAPALSPWTFPLGLSAALVAPALATLGSFGAEIHFRCRLTGVAADRLEFEDRSVGLGPDDRVILALPPWAVPSVLPGFDLVLPTRTIVNAHFRLDQPIALPNGAPFLGLVGGYGHWLFPRGDVLSVTVSAAEGLVDRPADEIAALLWSEAARAIGLSAQTVPPARVIKERRATLAHDPATIQRRPGPETAIPGVFLAGDWIQSPWPCTIEAAISSGLYASQRALEQKTLSFGQ</sequence>
<dbReference type="InterPro" id="IPR036188">
    <property type="entry name" value="FAD/NAD-bd_sf"/>
</dbReference>
<dbReference type="EMBL" id="FNWO01000001">
    <property type="protein sequence ID" value="SEH24678.1"/>
    <property type="molecule type" value="Genomic_DNA"/>
</dbReference>
<dbReference type="GO" id="GO:0016491">
    <property type="term" value="F:oxidoreductase activity"/>
    <property type="evidence" value="ECO:0007669"/>
    <property type="project" value="InterPro"/>
</dbReference>
<evidence type="ECO:0000313" key="3">
    <source>
        <dbReference type="Proteomes" id="UP000182983"/>
    </source>
</evidence>
<dbReference type="InterPro" id="IPR050464">
    <property type="entry name" value="Zeta_carotene_desat/Oxidored"/>
</dbReference>